<dbReference type="EMBL" id="UINC01203251">
    <property type="protein sequence ID" value="SVE23417.1"/>
    <property type="molecule type" value="Genomic_DNA"/>
</dbReference>
<feature type="non-terminal residue" evidence="1">
    <location>
        <position position="46"/>
    </location>
</feature>
<organism evidence="1">
    <name type="scientific">marine metagenome</name>
    <dbReference type="NCBI Taxonomy" id="408172"/>
    <lineage>
        <taxon>unclassified sequences</taxon>
        <taxon>metagenomes</taxon>
        <taxon>ecological metagenomes</taxon>
    </lineage>
</organism>
<accession>A0A383BTH1</accession>
<dbReference type="AlphaFoldDB" id="A0A383BTH1"/>
<dbReference type="SUPFAM" id="SSF53187">
    <property type="entry name" value="Zn-dependent exopeptidases"/>
    <property type="match status" value="1"/>
</dbReference>
<protein>
    <recommendedName>
        <fullName evidence="2">Peptidase M20 dimerisation domain-containing protein</fullName>
    </recommendedName>
</protein>
<sequence length="46" mass="5276">MINRERLTNTFCELVSIDSPSGEEEEVSKYIEAKLTKLGFILLKDD</sequence>
<evidence type="ECO:0000313" key="1">
    <source>
        <dbReference type="EMBL" id="SVE23417.1"/>
    </source>
</evidence>
<name>A0A383BTH1_9ZZZZ</name>
<gene>
    <name evidence="1" type="ORF">METZ01_LOCUS476271</name>
</gene>
<reference evidence="1" key="1">
    <citation type="submission" date="2018-05" db="EMBL/GenBank/DDBJ databases">
        <authorList>
            <person name="Lanie J.A."/>
            <person name="Ng W.-L."/>
            <person name="Kazmierczak K.M."/>
            <person name="Andrzejewski T.M."/>
            <person name="Davidsen T.M."/>
            <person name="Wayne K.J."/>
            <person name="Tettelin H."/>
            <person name="Glass J.I."/>
            <person name="Rusch D."/>
            <person name="Podicherti R."/>
            <person name="Tsui H.-C.T."/>
            <person name="Winkler M.E."/>
        </authorList>
    </citation>
    <scope>NUCLEOTIDE SEQUENCE</scope>
</reference>
<dbReference type="Gene3D" id="3.40.630.10">
    <property type="entry name" value="Zn peptidases"/>
    <property type="match status" value="1"/>
</dbReference>
<proteinExistence type="predicted"/>
<evidence type="ECO:0008006" key="2">
    <source>
        <dbReference type="Google" id="ProtNLM"/>
    </source>
</evidence>